<evidence type="ECO:0000313" key="1">
    <source>
        <dbReference type="EMBL" id="EGC31770.1"/>
    </source>
</evidence>
<dbReference type="eggNOG" id="ENOG502RE0S">
    <property type="taxonomic scope" value="Eukaryota"/>
</dbReference>
<gene>
    <name evidence="1" type="ORF">DICPUDRAFT_82352</name>
</gene>
<name>F0ZW99_DICPU</name>
<dbReference type="OrthoDB" id="10343076at2759"/>
<dbReference type="Proteomes" id="UP000001064">
    <property type="component" value="Unassembled WGS sequence"/>
</dbReference>
<evidence type="ECO:0000313" key="2">
    <source>
        <dbReference type="Proteomes" id="UP000001064"/>
    </source>
</evidence>
<dbReference type="EMBL" id="GL871231">
    <property type="protein sequence ID" value="EGC31770.1"/>
    <property type="molecule type" value="Genomic_DNA"/>
</dbReference>
<keyword evidence="2" id="KW-1185">Reference proteome</keyword>
<dbReference type="AlphaFoldDB" id="F0ZW99"/>
<reference evidence="2" key="1">
    <citation type="journal article" date="2011" name="Genome Biol.">
        <title>Comparative genomics of the social amoebae Dictyostelium discoideum and Dictyostelium purpureum.</title>
        <authorList>
            <consortium name="US DOE Joint Genome Institute (JGI-PGF)"/>
            <person name="Sucgang R."/>
            <person name="Kuo A."/>
            <person name="Tian X."/>
            <person name="Salerno W."/>
            <person name="Parikh A."/>
            <person name="Feasley C.L."/>
            <person name="Dalin E."/>
            <person name="Tu H."/>
            <person name="Huang E."/>
            <person name="Barry K."/>
            <person name="Lindquist E."/>
            <person name="Shapiro H."/>
            <person name="Bruce D."/>
            <person name="Schmutz J."/>
            <person name="Salamov A."/>
            <person name="Fey P."/>
            <person name="Gaudet P."/>
            <person name="Anjard C."/>
            <person name="Babu M.M."/>
            <person name="Basu S."/>
            <person name="Bushmanova Y."/>
            <person name="van der Wel H."/>
            <person name="Katoh-Kurasawa M."/>
            <person name="Dinh C."/>
            <person name="Coutinho P.M."/>
            <person name="Saito T."/>
            <person name="Elias M."/>
            <person name="Schaap P."/>
            <person name="Kay R.R."/>
            <person name="Henrissat B."/>
            <person name="Eichinger L."/>
            <person name="Rivero F."/>
            <person name="Putnam N.H."/>
            <person name="West C.M."/>
            <person name="Loomis W.F."/>
            <person name="Chisholm R.L."/>
            <person name="Shaulsky G."/>
            <person name="Strassmann J.E."/>
            <person name="Queller D.C."/>
            <person name="Kuspa A."/>
            <person name="Grigoriev I.V."/>
        </authorList>
    </citation>
    <scope>NUCLEOTIDE SEQUENCE [LARGE SCALE GENOMIC DNA]</scope>
    <source>
        <strain evidence="2">QSDP1</strain>
    </source>
</reference>
<dbReference type="OMA" id="KGYCINE"/>
<dbReference type="VEuPathDB" id="AmoebaDB:DICPUDRAFT_82352"/>
<proteinExistence type="predicted"/>
<organism evidence="1 2">
    <name type="scientific">Dictyostelium purpureum</name>
    <name type="common">Slime mold</name>
    <dbReference type="NCBI Taxonomy" id="5786"/>
    <lineage>
        <taxon>Eukaryota</taxon>
        <taxon>Amoebozoa</taxon>
        <taxon>Evosea</taxon>
        <taxon>Eumycetozoa</taxon>
        <taxon>Dictyostelia</taxon>
        <taxon>Dictyosteliales</taxon>
        <taxon>Dictyosteliaceae</taxon>
        <taxon>Dictyostelium</taxon>
    </lineage>
</organism>
<accession>F0ZW99</accession>
<dbReference type="FunCoup" id="F0ZW99">
    <property type="interactions" value="937"/>
</dbReference>
<dbReference type="RefSeq" id="XP_003291693.1">
    <property type="nucleotide sequence ID" value="XM_003291645.1"/>
</dbReference>
<dbReference type="InParanoid" id="F0ZW99"/>
<sequence>MSSNKELNLEEQYEELFKIVKKKCKTLIPNISAKGYFINELSTLAKTQKEKVQLKQALDEKFQSIESGKYCYTCFTSKNDIIMTNKFTKYALFNQFDCTDNSLTIQSVKPVCDKCFKLLDFKYVFEKISQYQIERYNSNNNNNNTIGDDEDECITLIRHFALLNKIDILQPDWKERVQEIFTILFSLYNIINNLPSVSIKVGGDSKNLFKYNTSLEVLKQL</sequence>
<dbReference type="GeneID" id="10505441"/>
<dbReference type="KEGG" id="dpp:DICPUDRAFT_82352"/>
<protein>
    <submittedName>
        <fullName evidence="1">Uncharacterized protein</fullName>
    </submittedName>
</protein>